<feature type="coiled-coil region" evidence="1">
    <location>
        <begin position="23"/>
        <end position="99"/>
    </location>
</feature>
<evidence type="ECO:0000313" key="2">
    <source>
        <dbReference type="EMBL" id="KAJ7351282.1"/>
    </source>
</evidence>
<keyword evidence="1" id="KW-0175">Coiled coil</keyword>
<evidence type="ECO:0000256" key="1">
    <source>
        <dbReference type="SAM" id="Coils"/>
    </source>
</evidence>
<protein>
    <submittedName>
        <fullName evidence="2">Uncharacterized protein</fullName>
    </submittedName>
</protein>
<gene>
    <name evidence="2" type="ORF">DFH08DRAFT_860135</name>
</gene>
<keyword evidence="3" id="KW-1185">Reference proteome</keyword>
<sequence length="202" mass="21977">QSGRLRPSHVPKKILILLFPTQRNAFLKEVAALQTTLQEREEELALSRAESRLAQEEVASANATAAQLQAQLDAGSAFAASLEESNAILQRKHEELKIRLEGLEPPPSVMTYRNVDPSLEIDLDSPPNSEADPMPLLVTSAASSPETPGVIVVRPALSSHRPAKAPRLSVARCFKTRLRPHNVTLCSLSSYLAIGLLSQPLH</sequence>
<dbReference type="EMBL" id="JARIHO010000013">
    <property type="protein sequence ID" value="KAJ7351282.1"/>
    <property type="molecule type" value="Genomic_DNA"/>
</dbReference>
<evidence type="ECO:0000313" key="3">
    <source>
        <dbReference type="Proteomes" id="UP001218218"/>
    </source>
</evidence>
<dbReference type="Proteomes" id="UP001218218">
    <property type="component" value="Unassembled WGS sequence"/>
</dbReference>
<name>A0AAD7A7D2_9AGAR</name>
<comment type="caution">
    <text evidence="2">The sequence shown here is derived from an EMBL/GenBank/DDBJ whole genome shotgun (WGS) entry which is preliminary data.</text>
</comment>
<dbReference type="AlphaFoldDB" id="A0AAD7A7D2"/>
<proteinExistence type="predicted"/>
<feature type="non-terminal residue" evidence="2">
    <location>
        <position position="202"/>
    </location>
</feature>
<reference evidence="2" key="1">
    <citation type="submission" date="2023-03" db="EMBL/GenBank/DDBJ databases">
        <title>Massive genome expansion in bonnet fungi (Mycena s.s.) driven by repeated elements and novel gene families across ecological guilds.</title>
        <authorList>
            <consortium name="Lawrence Berkeley National Laboratory"/>
            <person name="Harder C.B."/>
            <person name="Miyauchi S."/>
            <person name="Viragh M."/>
            <person name="Kuo A."/>
            <person name="Thoen E."/>
            <person name="Andreopoulos B."/>
            <person name="Lu D."/>
            <person name="Skrede I."/>
            <person name="Drula E."/>
            <person name="Henrissat B."/>
            <person name="Morin E."/>
            <person name="Kohler A."/>
            <person name="Barry K."/>
            <person name="LaButti K."/>
            <person name="Morin E."/>
            <person name="Salamov A."/>
            <person name="Lipzen A."/>
            <person name="Mereny Z."/>
            <person name="Hegedus B."/>
            <person name="Baldrian P."/>
            <person name="Stursova M."/>
            <person name="Weitz H."/>
            <person name="Taylor A."/>
            <person name="Grigoriev I.V."/>
            <person name="Nagy L.G."/>
            <person name="Martin F."/>
            <person name="Kauserud H."/>
        </authorList>
    </citation>
    <scope>NUCLEOTIDE SEQUENCE</scope>
    <source>
        <strain evidence="2">CBHHK002</strain>
    </source>
</reference>
<organism evidence="2 3">
    <name type="scientific">Mycena albidolilacea</name>
    <dbReference type="NCBI Taxonomy" id="1033008"/>
    <lineage>
        <taxon>Eukaryota</taxon>
        <taxon>Fungi</taxon>
        <taxon>Dikarya</taxon>
        <taxon>Basidiomycota</taxon>
        <taxon>Agaricomycotina</taxon>
        <taxon>Agaricomycetes</taxon>
        <taxon>Agaricomycetidae</taxon>
        <taxon>Agaricales</taxon>
        <taxon>Marasmiineae</taxon>
        <taxon>Mycenaceae</taxon>
        <taxon>Mycena</taxon>
    </lineage>
</organism>
<accession>A0AAD7A7D2</accession>